<dbReference type="GeneID" id="111479662"/>
<dbReference type="GO" id="GO:0008270">
    <property type="term" value="F:zinc ion binding"/>
    <property type="evidence" value="ECO:0007669"/>
    <property type="project" value="UniProtKB-KW"/>
</dbReference>
<keyword evidence="7" id="KW-1185">Reference proteome</keyword>
<dbReference type="CDD" id="cd16454">
    <property type="entry name" value="RING-H2_PA-TM-RING"/>
    <property type="match status" value="1"/>
</dbReference>
<dbReference type="Gene3D" id="3.30.40.10">
    <property type="entry name" value="Zinc/RING finger domain, C3HC4 (zinc finger)"/>
    <property type="match status" value="1"/>
</dbReference>
<evidence type="ECO:0000256" key="4">
    <source>
        <dbReference type="PROSITE-ProRule" id="PRU00175"/>
    </source>
</evidence>
<dbReference type="FunFam" id="3.30.40.10:FF:000594">
    <property type="entry name" value="RING/U-box superfamily protein"/>
    <property type="match status" value="1"/>
</dbReference>
<evidence type="ECO:0000259" key="6">
    <source>
        <dbReference type="PROSITE" id="PS50089"/>
    </source>
</evidence>
<keyword evidence="1" id="KW-0479">Metal-binding</keyword>
<gene>
    <name evidence="8" type="primary">LOC111479662</name>
</gene>
<evidence type="ECO:0000313" key="8">
    <source>
        <dbReference type="RefSeq" id="XP_022980220.1"/>
    </source>
</evidence>
<accession>A0A6J1IVN8</accession>
<dbReference type="Proteomes" id="UP000504608">
    <property type="component" value="Unplaced"/>
</dbReference>
<dbReference type="OrthoDB" id="8062037at2759"/>
<dbReference type="PANTHER" id="PTHR45931:SF25">
    <property type="entry name" value="E3 UBIQUITIN-PROTEIN LIGASE RLIM-LIKE ISOFORM X1"/>
    <property type="match status" value="1"/>
</dbReference>
<proteinExistence type="predicted"/>
<evidence type="ECO:0000256" key="2">
    <source>
        <dbReference type="ARBA" id="ARBA00022771"/>
    </source>
</evidence>
<dbReference type="Pfam" id="PF13639">
    <property type="entry name" value="zf-RING_2"/>
    <property type="match status" value="1"/>
</dbReference>
<reference evidence="8" key="1">
    <citation type="submission" date="2025-08" db="UniProtKB">
        <authorList>
            <consortium name="RefSeq"/>
        </authorList>
    </citation>
    <scope>IDENTIFICATION</scope>
    <source>
        <tissue evidence="8">Young leaves</tissue>
    </source>
</reference>
<feature type="domain" description="RING-type" evidence="6">
    <location>
        <begin position="784"/>
        <end position="825"/>
    </location>
</feature>
<dbReference type="SUPFAM" id="SSF57850">
    <property type="entry name" value="RING/U-box"/>
    <property type="match status" value="1"/>
</dbReference>
<dbReference type="PANTHER" id="PTHR45931">
    <property type="entry name" value="SI:CH211-59O9.10"/>
    <property type="match status" value="1"/>
</dbReference>
<feature type="region of interest" description="Disordered" evidence="5">
    <location>
        <begin position="505"/>
        <end position="529"/>
    </location>
</feature>
<feature type="region of interest" description="Disordered" evidence="5">
    <location>
        <begin position="637"/>
        <end position="673"/>
    </location>
</feature>
<evidence type="ECO:0000256" key="5">
    <source>
        <dbReference type="SAM" id="MobiDB-lite"/>
    </source>
</evidence>
<sequence>MASPSSSPSYLNSTCGLLACLDLNEKHAESMKEMETEWIMDVPDTPDRLAARQSNGGHFVQTETDSSLSNRLRNPDFMTEKGMNGMKGLGVLVSENGDELRLDSSSKNIPGENLKGHRNTIILSPGEDSALKNNLLLRKGGREKYSYQGPKRFICPRRLDKGITISVDSPSKPPPCQENPQTFNRNASKDCKIENTSNEQSAHYIPISPKKPNMNIKGKEKVVEESFQDVGLSMIHRKGVEKSNNTNTQHEKQVLGHRQFASSPRATGHKRLVRNGCISPHNVTIRAKNLSEQREKSSRAVGEINLRNIPSNSPSCPIDINDIVAEDNCSSKDKGKGIMRQPSVSHDNDNVRVISASSSAIVWHRETMPVYSMFPCKRLHSCHEYLIDTLLYDHSCSDTEKAVGANPARTSRLGTSECFEEVGVWRRTHNHSRKGIALSNPSGSSFKKINNVGRFSNGKTESVMERQIPSGQEHVAETDCAGNGDTSQRAYSIVPKIEQTIVPTHVESKLNKKQRKQGSTSQINTSCPIPDVVYLGTSEESSNSRSTRLQSRRIRDSLNEVIEVDELSPEMRNPVSQNVGSLNDNTSDARARQLEADEMLARELQEQLYQEIPIGGEEIDEHLAMALQQVEHGHFAPSRQTYSSQRGSLVAQANRRTRSQSSQNSSNITRTRVTHSTRMAQMRNQFFGGSHRVSTRQRNVNFPVHMDLDMRLDILEALEAAVGEMEDARMNRDILHSRRDFNENDYEMLLSLDENNHRHAGASTNRINSLPQSTVQTDSMEDPCAICLDTPAIGDVIRHLPCLHKFHKDCIDPWLQRRTSCPVCKSSIT</sequence>
<dbReference type="PROSITE" id="PS50089">
    <property type="entry name" value="ZF_RING_2"/>
    <property type="match status" value="1"/>
</dbReference>
<dbReference type="InterPro" id="IPR001841">
    <property type="entry name" value="Znf_RING"/>
</dbReference>
<keyword evidence="3" id="KW-0862">Zinc</keyword>
<dbReference type="GO" id="GO:0061630">
    <property type="term" value="F:ubiquitin protein ligase activity"/>
    <property type="evidence" value="ECO:0007669"/>
    <property type="project" value="TreeGrafter"/>
</dbReference>
<feature type="compositionally biased region" description="Low complexity" evidence="5">
    <location>
        <begin position="659"/>
        <end position="671"/>
    </location>
</feature>
<dbReference type="SMART" id="SM00184">
    <property type="entry name" value="RING"/>
    <property type="match status" value="1"/>
</dbReference>
<organism evidence="7 8">
    <name type="scientific">Cucurbita maxima</name>
    <name type="common">Pumpkin</name>
    <name type="synonym">Winter squash</name>
    <dbReference type="NCBI Taxonomy" id="3661"/>
    <lineage>
        <taxon>Eukaryota</taxon>
        <taxon>Viridiplantae</taxon>
        <taxon>Streptophyta</taxon>
        <taxon>Embryophyta</taxon>
        <taxon>Tracheophyta</taxon>
        <taxon>Spermatophyta</taxon>
        <taxon>Magnoliopsida</taxon>
        <taxon>eudicotyledons</taxon>
        <taxon>Gunneridae</taxon>
        <taxon>Pentapetalae</taxon>
        <taxon>rosids</taxon>
        <taxon>fabids</taxon>
        <taxon>Cucurbitales</taxon>
        <taxon>Cucurbitaceae</taxon>
        <taxon>Cucurbiteae</taxon>
        <taxon>Cucurbita</taxon>
    </lineage>
</organism>
<evidence type="ECO:0000256" key="1">
    <source>
        <dbReference type="ARBA" id="ARBA00022723"/>
    </source>
</evidence>
<feature type="compositionally biased region" description="Polar residues" evidence="5">
    <location>
        <begin position="638"/>
        <end position="647"/>
    </location>
</feature>
<feature type="compositionally biased region" description="Polar residues" evidence="5">
    <location>
        <begin position="517"/>
        <end position="527"/>
    </location>
</feature>
<dbReference type="GO" id="GO:0005634">
    <property type="term" value="C:nucleus"/>
    <property type="evidence" value="ECO:0007669"/>
    <property type="project" value="TreeGrafter"/>
</dbReference>
<keyword evidence="2 4" id="KW-0863">Zinc-finger</keyword>
<evidence type="ECO:0000256" key="3">
    <source>
        <dbReference type="ARBA" id="ARBA00022833"/>
    </source>
</evidence>
<protein>
    <submittedName>
        <fullName evidence="8">Uncharacterized protein LOC111479662 isoform X1</fullName>
    </submittedName>
</protein>
<name>A0A6J1IVN8_CUCMA</name>
<dbReference type="InterPro" id="IPR013083">
    <property type="entry name" value="Znf_RING/FYVE/PHD"/>
</dbReference>
<dbReference type="AlphaFoldDB" id="A0A6J1IVN8"/>
<dbReference type="InterPro" id="IPR051834">
    <property type="entry name" value="RING_finger_E3_ligase"/>
</dbReference>
<dbReference type="RefSeq" id="XP_022980220.1">
    <property type="nucleotide sequence ID" value="XM_023124452.1"/>
</dbReference>
<dbReference type="GO" id="GO:0006511">
    <property type="term" value="P:ubiquitin-dependent protein catabolic process"/>
    <property type="evidence" value="ECO:0007669"/>
    <property type="project" value="TreeGrafter"/>
</dbReference>
<evidence type="ECO:0000313" key="7">
    <source>
        <dbReference type="Proteomes" id="UP000504608"/>
    </source>
</evidence>
<dbReference type="KEGG" id="cmax:111479662"/>